<dbReference type="InterPro" id="IPR055924">
    <property type="entry name" value="DUF7501"/>
</dbReference>
<dbReference type="KEGG" id="sawl:NGM29_11405"/>
<dbReference type="RefSeq" id="WP_254156308.1">
    <property type="nucleotide sequence ID" value="NZ_CP100355.1"/>
</dbReference>
<proteinExistence type="predicted"/>
<dbReference type="Pfam" id="PF24333">
    <property type="entry name" value="DUF7501"/>
    <property type="match status" value="1"/>
</dbReference>
<dbReference type="AlphaFoldDB" id="A0A9E7N7Q3"/>
<reference evidence="1" key="1">
    <citation type="submission" date="2022-06" db="EMBL/GenBank/DDBJ databases">
        <title>Diverse halophilic archaea isolated from saline environments.</title>
        <authorList>
            <person name="Cui H.-L."/>
        </authorList>
    </citation>
    <scope>NUCLEOTIDE SEQUENCE</scope>
    <source>
        <strain evidence="1">WLHS1</strain>
    </source>
</reference>
<protein>
    <submittedName>
        <fullName evidence="1">Uncharacterized protein</fullName>
    </submittedName>
</protein>
<name>A0A9E7N7Q3_9EURY</name>
<gene>
    <name evidence="1" type="ORF">NGM29_11405</name>
</gene>
<dbReference type="EMBL" id="CP100355">
    <property type="protein sequence ID" value="UTF52396.1"/>
    <property type="molecule type" value="Genomic_DNA"/>
</dbReference>
<evidence type="ECO:0000313" key="1">
    <source>
        <dbReference type="EMBL" id="UTF52396.1"/>
    </source>
</evidence>
<sequence>MSTHATHWNDTATCPFCGGELSDPGAGFVDHIGVNPECEIEFDNWRYNVADDLGGTWSG</sequence>
<dbReference type="GeneID" id="73290661"/>
<accession>A0A9E7N7Q3</accession>
<dbReference type="Proteomes" id="UP001056855">
    <property type="component" value="Chromosome"/>
</dbReference>
<keyword evidence="2" id="KW-1185">Reference proteome</keyword>
<organism evidence="1 2">
    <name type="scientific">Natronosalvus rutilus</name>
    <dbReference type="NCBI Taxonomy" id="2953753"/>
    <lineage>
        <taxon>Archaea</taxon>
        <taxon>Methanobacteriati</taxon>
        <taxon>Methanobacteriota</taxon>
        <taxon>Stenosarchaea group</taxon>
        <taxon>Halobacteria</taxon>
        <taxon>Halobacteriales</taxon>
        <taxon>Natrialbaceae</taxon>
        <taxon>Natronosalvus</taxon>
    </lineage>
</organism>
<evidence type="ECO:0000313" key="2">
    <source>
        <dbReference type="Proteomes" id="UP001056855"/>
    </source>
</evidence>